<proteinExistence type="predicted"/>
<dbReference type="Proteomes" id="UP000536179">
    <property type="component" value="Unassembled WGS sequence"/>
</dbReference>
<evidence type="ECO:0000313" key="2">
    <source>
        <dbReference type="Proteomes" id="UP000536179"/>
    </source>
</evidence>
<reference evidence="1 2" key="1">
    <citation type="submission" date="2020-08" db="EMBL/GenBank/DDBJ databases">
        <title>Genomic Encyclopedia of Type Strains, Phase III (KMG-III): the genomes of soil and plant-associated and newly described type strains.</title>
        <authorList>
            <person name="Whitman W."/>
        </authorList>
    </citation>
    <scope>NUCLEOTIDE SEQUENCE [LARGE SCALE GENOMIC DNA]</scope>
    <source>
        <strain evidence="1 2">CECT 8075</strain>
    </source>
</reference>
<gene>
    <name evidence="1" type="ORF">FHS27_006292</name>
</gene>
<sequence>CNPARSYEQDSLLETTCLKQSRYVNDCAIRATHQMVDWGLLSDMVLLFGLFTVETSDAKTEAKRAV</sequence>
<comment type="caution">
    <text evidence="1">The sequence shown here is derived from an EMBL/GenBank/DDBJ whole genome shotgun (WGS) entry which is preliminary data.</text>
</comment>
<evidence type="ECO:0000313" key="1">
    <source>
        <dbReference type="EMBL" id="MBB3210445.1"/>
    </source>
</evidence>
<organism evidence="1 2">
    <name type="scientific">Aporhodopirellula rubra</name>
    <dbReference type="NCBI Taxonomy" id="980271"/>
    <lineage>
        <taxon>Bacteria</taxon>
        <taxon>Pseudomonadati</taxon>
        <taxon>Planctomycetota</taxon>
        <taxon>Planctomycetia</taxon>
        <taxon>Pirellulales</taxon>
        <taxon>Pirellulaceae</taxon>
        <taxon>Aporhodopirellula</taxon>
    </lineage>
</organism>
<keyword evidence="2" id="KW-1185">Reference proteome</keyword>
<feature type="non-terminal residue" evidence="1">
    <location>
        <position position="1"/>
    </location>
</feature>
<dbReference type="AlphaFoldDB" id="A0A7W5H9S1"/>
<dbReference type="EMBL" id="JACHXU010000038">
    <property type="protein sequence ID" value="MBB3210445.1"/>
    <property type="molecule type" value="Genomic_DNA"/>
</dbReference>
<accession>A0A7W5H9S1</accession>
<name>A0A7W5H9S1_9BACT</name>
<dbReference type="RefSeq" id="WP_221225482.1">
    <property type="nucleotide sequence ID" value="NZ_JACHXU010000038.1"/>
</dbReference>
<protein>
    <submittedName>
        <fullName evidence="1">Uncharacterized protein</fullName>
    </submittedName>
</protein>